<reference evidence="2" key="1">
    <citation type="submission" date="2021-10" db="EMBL/GenBank/DDBJ databases">
        <title>Melipona bicolor Genome sequencing and assembly.</title>
        <authorList>
            <person name="Araujo N.S."/>
            <person name="Arias M.C."/>
        </authorList>
    </citation>
    <scope>NUCLEOTIDE SEQUENCE</scope>
    <source>
        <strain evidence="2">USP_2M_L1-L4_2017</strain>
        <tissue evidence="2">Whole body</tissue>
    </source>
</reference>
<evidence type="ECO:0000313" key="3">
    <source>
        <dbReference type="Proteomes" id="UP001177670"/>
    </source>
</evidence>
<keyword evidence="3" id="KW-1185">Reference proteome</keyword>
<protein>
    <submittedName>
        <fullName evidence="2">Uncharacterized protein</fullName>
    </submittedName>
</protein>
<organism evidence="2 3">
    <name type="scientific">Melipona bicolor</name>
    <dbReference type="NCBI Taxonomy" id="60889"/>
    <lineage>
        <taxon>Eukaryota</taxon>
        <taxon>Metazoa</taxon>
        <taxon>Ecdysozoa</taxon>
        <taxon>Arthropoda</taxon>
        <taxon>Hexapoda</taxon>
        <taxon>Insecta</taxon>
        <taxon>Pterygota</taxon>
        <taxon>Neoptera</taxon>
        <taxon>Endopterygota</taxon>
        <taxon>Hymenoptera</taxon>
        <taxon>Apocrita</taxon>
        <taxon>Aculeata</taxon>
        <taxon>Apoidea</taxon>
        <taxon>Anthophila</taxon>
        <taxon>Apidae</taxon>
        <taxon>Melipona</taxon>
    </lineage>
</organism>
<evidence type="ECO:0000256" key="1">
    <source>
        <dbReference type="SAM" id="MobiDB-lite"/>
    </source>
</evidence>
<accession>A0AA40KS42</accession>
<name>A0AA40KS42_9HYME</name>
<sequence length="667" mass="75355">MNDEIKLEMNDCQSLQKGRSFSKTRLDDYTCNTEFRYGYTLEPATQFATCNSKLKPRNDVHNFLDKFQMTACESIDQYEEKWSGQDLLNGTRFEIVNEKNLQDSRTGNQFTSNWIECRRILSNFQRQLNNLKIRTGNQEFFGNLLFSKYKKYDETRMLQENSLSCNTLSSLTPEKNSNELTSKRHFVDETDKIDNNINNIRDYREIENKMTRIRTRSITSCSGSPPPAKKCRTMLKFDDEEDVEGPQESVASFTTVDLLPAEEKNVQNYFCPNTMITKTSWSAGSSESNTSTLNLPAVSNSDSYSACLKESIGNSFQMNKSFRRLQSVKKPVAKIVLFCVWIIKKVTAVLKESYGNLRRAASTSMNRQMEELSQVVITLRSENEQMINTLLEKVTRLSEQITQVRVSNTTAIDVLTAEISGMRDVTKKLTENNETLMQELQRLQQSLENMRSKSPKKLSPPSLPISLSSNSSAVPPPPPPPPPPPLPPLFPLAPSLLSMQSPAQLITPTTPNSSGSRNVRTPSRKCSTPLFNRPAITVEDLLKVTLKKAPRNVKENRRNTIPGPKGPVVSLDMLRSVKLKSARRRTTDQITRSPRSGRILKTRTAPSLSLSPIMKSTDNSLGRILKQADVNKRPRCLLSSSSFRENIIGRDNQSQNIEDNGSQSMIA</sequence>
<comment type="caution">
    <text evidence="2">The sequence shown here is derived from an EMBL/GenBank/DDBJ whole genome shotgun (WGS) entry which is preliminary data.</text>
</comment>
<feature type="region of interest" description="Disordered" evidence="1">
    <location>
        <begin position="448"/>
        <end position="491"/>
    </location>
</feature>
<feature type="region of interest" description="Disordered" evidence="1">
    <location>
        <begin position="504"/>
        <end position="528"/>
    </location>
</feature>
<feature type="compositionally biased region" description="Pro residues" evidence="1">
    <location>
        <begin position="474"/>
        <end position="491"/>
    </location>
</feature>
<proteinExistence type="predicted"/>
<feature type="compositionally biased region" description="Low complexity" evidence="1">
    <location>
        <begin position="457"/>
        <end position="473"/>
    </location>
</feature>
<gene>
    <name evidence="2" type="ORF">K0M31_018639</name>
</gene>
<dbReference type="AlphaFoldDB" id="A0AA40KS42"/>
<dbReference type="EMBL" id="JAHYIQ010000007">
    <property type="protein sequence ID" value="KAK1130507.1"/>
    <property type="molecule type" value="Genomic_DNA"/>
</dbReference>
<dbReference type="Proteomes" id="UP001177670">
    <property type="component" value="Unassembled WGS sequence"/>
</dbReference>
<evidence type="ECO:0000313" key="2">
    <source>
        <dbReference type="EMBL" id="KAK1130507.1"/>
    </source>
</evidence>